<reference evidence="5" key="1">
    <citation type="submission" date="2020-05" db="EMBL/GenBank/DDBJ databases">
        <authorList>
            <person name="Chiriac C."/>
            <person name="Salcher M."/>
            <person name="Ghai R."/>
            <person name="Kavagutti S V."/>
        </authorList>
    </citation>
    <scope>NUCLEOTIDE SEQUENCE</scope>
</reference>
<dbReference type="EMBL" id="LR796470">
    <property type="protein sequence ID" value="CAB4146545.1"/>
    <property type="molecule type" value="Genomic_DNA"/>
</dbReference>
<evidence type="ECO:0000313" key="4">
    <source>
        <dbReference type="EMBL" id="CAB4183929.1"/>
    </source>
</evidence>
<evidence type="ECO:0000313" key="8">
    <source>
        <dbReference type="EMBL" id="CAB4218444.1"/>
    </source>
</evidence>
<name>A0A6J5QTX9_9CAUD</name>
<protein>
    <submittedName>
        <fullName evidence="5">Uncharacterized protein</fullName>
    </submittedName>
</protein>
<dbReference type="EMBL" id="LR796763">
    <property type="protein sequence ID" value="CAB4164250.1"/>
    <property type="molecule type" value="Genomic_DNA"/>
</dbReference>
<evidence type="ECO:0000313" key="3">
    <source>
        <dbReference type="EMBL" id="CAB4177791.1"/>
    </source>
</evidence>
<evidence type="ECO:0000313" key="2">
    <source>
        <dbReference type="EMBL" id="CAB4164250.1"/>
    </source>
</evidence>
<evidence type="ECO:0000313" key="9">
    <source>
        <dbReference type="EMBL" id="CAB5229109.1"/>
    </source>
</evidence>
<dbReference type="EMBL" id="LR797405">
    <property type="protein sequence ID" value="CAB4214014.1"/>
    <property type="molecule type" value="Genomic_DNA"/>
</dbReference>
<sequence>MANPADELFMDLLQPARPQQSQPSPTDQLFADLIQQQQAKEQVGVIADAGKSFASGFVKGGIGLAALPGTAEQLGRWGINKVAQYAGKEQPVVSPEPGLPSYGDVKTAYESRAGKLYEPKTTLGKYTSAIGEFAPGMLFPVSGAAKGIGSQIGKRMALNVVAPAVVSETAGQATAGTVAEPWARAAGAIAGGSLPNIVGRAFSPGAINTSTAKGAERANNVAVMKQEGVPLSAGDVSGSKTIRWAESVAQDTPGAAGKAAAFRDNQSEKFVQAVLRKAGIDAKAATPEVMNKAFSRIGADFDNAASAIQVPLARVNQNGRMSFDPIVRRVRAVADDYERISQPSLRYDLPRKIAEDLQDLATKANNMDGKTYMRWRSELGAAARGAQDSASRQALYDIQRALDTSAEAFLRRSTQPVMAQKAEQLRNARREYRNMMAIEKAAMGAGEGAALGLFSPQQLAQAVKTAHGSRNYVTGKGDLVDLSHAGASLMAQLPNSGTPARMTMQMIAAAGGQAIAGAPGMAAGAIAPWLAQAMAGRTVMHPTVQRYLSNQAAAPLVSMPQANVYAGRVNAMTQYDDTQDKRKRIARELAR</sequence>
<proteinExistence type="predicted"/>
<dbReference type="EMBL" id="LR796953">
    <property type="protein sequence ID" value="CAB4177791.1"/>
    <property type="molecule type" value="Genomic_DNA"/>
</dbReference>
<dbReference type="EMBL" id="LR797307">
    <property type="protein sequence ID" value="CAB4200580.1"/>
    <property type="molecule type" value="Genomic_DNA"/>
</dbReference>
<evidence type="ECO:0000313" key="1">
    <source>
        <dbReference type="EMBL" id="CAB4146545.1"/>
    </source>
</evidence>
<evidence type="ECO:0000313" key="5">
    <source>
        <dbReference type="EMBL" id="CAB4187202.1"/>
    </source>
</evidence>
<evidence type="ECO:0000313" key="6">
    <source>
        <dbReference type="EMBL" id="CAB4200580.1"/>
    </source>
</evidence>
<accession>A0A6J5QTX9</accession>
<dbReference type="EMBL" id="LR798397">
    <property type="protein sequence ID" value="CAB5229109.1"/>
    <property type="molecule type" value="Genomic_DNA"/>
</dbReference>
<dbReference type="EMBL" id="LR797060">
    <property type="protein sequence ID" value="CAB4183929.1"/>
    <property type="molecule type" value="Genomic_DNA"/>
</dbReference>
<evidence type="ECO:0000313" key="7">
    <source>
        <dbReference type="EMBL" id="CAB4214014.1"/>
    </source>
</evidence>
<gene>
    <name evidence="3" type="ORF">UFOVP1006_54</name>
    <name evidence="4" type="ORF">UFOVP1096_26</name>
    <name evidence="5" type="ORF">UFOVP1157_1</name>
    <name evidence="6" type="ORF">UFOVP1347_51</name>
    <name evidence="7" type="ORF">UFOVP1455_17</name>
    <name evidence="9" type="ORF">UFOVP1543_17</name>
    <name evidence="8" type="ORF">UFOVP1606_25</name>
    <name evidence="1" type="ORF">UFOVP497_34</name>
    <name evidence="2" type="ORF">UFOVP834_10</name>
</gene>
<dbReference type="EMBL" id="LR797463">
    <property type="protein sequence ID" value="CAB4218444.1"/>
    <property type="molecule type" value="Genomic_DNA"/>
</dbReference>
<dbReference type="EMBL" id="LR797102">
    <property type="protein sequence ID" value="CAB4187202.1"/>
    <property type="molecule type" value="Genomic_DNA"/>
</dbReference>
<organism evidence="5">
    <name type="scientific">uncultured Caudovirales phage</name>
    <dbReference type="NCBI Taxonomy" id="2100421"/>
    <lineage>
        <taxon>Viruses</taxon>
        <taxon>Duplodnaviria</taxon>
        <taxon>Heunggongvirae</taxon>
        <taxon>Uroviricota</taxon>
        <taxon>Caudoviricetes</taxon>
        <taxon>Peduoviridae</taxon>
        <taxon>Maltschvirus</taxon>
        <taxon>Maltschvirus maltsch</taxon>
    </lineage>
</organism>